<sequence>MDPGTPKGDGDEPKGLTGVTPLAKKGFLRCSSPPPELVTEDASRVQGEEPRESDADLSDNDDDAMERAGTPPPSASASEAAPSTPAQGSKTAKVPATEGKDTRSIRERVAAMKPPGQAGEGELDSEALVPGAEEKDADIAEVSEEVAESAAKLGDEHDKDMEAAPPSAAQLANEQDSKEERGKDVEIAEIAAEVGASAAQVDANDVQLRDEADVAAEVGESAAALQAEDEKIADTAAETAEASKAITEEKADKPAPPAQTSFSNYSSTASPFSSFSSTASPFASVSTPSQPAPAPADAQKAKAKSSFSASPFLSSSIPPAAKHVASTSSANPSGLSMPAPSTPLAKPVASTSSFAANSPFSAFASTSGFASATKKAPGIPSAFSSYSAAPSAFASVPATPLSKPSTSTSDSEAGSLTPGATGRKIGEPEQPDEGKRIYTEQETHTGEEEDELVHQVRAKLFVMHEGNWAERGIGPLKLNKTKAKDGEKGGARIVMRAEATHRLLLNATLFPEFFIEVSNERYVRFTIIEGTDPISYMLRLGNPAAAQNLVDAVRERTAAL</sequence>
<dbReference type="InterPro" id="IPR000156">
    <property type="entry name" value="Ran_bind_dom"/>
</dbReference>
<dbReference type="PANTHER" id="PTHR23138:SF142">
    <property type="entry name" value="RAN-BINDING PROTEIN 3B-RELATED"/>
    <property type="match status" value="1"/>
</dbReference>
<dbReference type="Gene3D" id="2.30.29.30">
    <property type="entry name" value="Pleckstrin-homology domain (PH domain)/Phosphotyrosine-binding domain (PTB)"/>
    <property type="match status" value="1"/>
</dbReference>
<gene>
    <name evidence="5" type="primary">SPOSA6832_00317</name>
</gene>
<dbReference type="InterPro" id="IPR011993">
    <property type="entry name" value="PH-like_dom_sf"/>
</dbReference>
<feature type="domain" description="RanBD1" evidence="4">
    <location>
        <begin position="431"/>
        <end position="516"/>
    </location>
</feature>
<evidence type="ECO:0000313" key="6">
    <source>
        <dbReference type="Proteomes" id="UP000243876"/>
    </source>
</evidence>
<feature type="compositionally biased region" description="Basic and acidic residues" evidence="3">
    <location>
        <begin position="41"/>
        <end position="54"/>
    </location>
</feature>
<feature type="region of interest" description="Disordered" evidence="3">
    <location>
        <begin position="1"/>
        <end position="184"/>
    </location>
</feature>
<evidence type="ECO:0000256" key="2">
    <source>
        <dbReference type="ARBA" id="ARBA00023242"/>
    </source>
</evidence>
<dbReference type="EMBL" id="CENE01000001">
    <property type="protein sequence ID" value="CEQ38864.1"/>
    <property type="molecule type" value="Genomic_DNA"/>
</dbReference>
<feature type="compositionally biased region" description="Polar residues" evidence="3">
    <location>
        <begin position="402"/>
        <end position="414"/>
    </location>
</feature>
<dbReference type="Proteomes" id="UP000243876">
    <property type="component" value="Unassembled WGS sequence"/>
</dbReference>
<keyword evidence="2" id="KW-0539">Nucleus</keyword>
<feature type="compositionally biased region" description="Low complexity" evidence="3">
    <location>
        <begin position="75"/>
        <end position="86"/>
    </location>
</feature>
<feature type="region of interest" description="Disordered" evidence="3">
    <location>
        <begin position="219"/>
        <end position="303"/>
    </location>
</feature>
<feature type="compositionally biased region" description="Basic and acidic residues" evidence="3">
    <location>
        <begin position="424"/>
        <end position="435"/>
    </location>
</feature>
<evidence type="ECO:0000313" key="5">
    <source>
        <dbReference type="EMBL" id="CEQ38864.1"/>
    </source>
</evidence>
<dbReference type="PROSITE" id="PS50196">
    <property type="entry name" value="RANBD1"/>
    <property type="match status" value="1"/>
</dbReference>
<protein>
    <submittedName>
        <fullName evidence="5">SPOSA6832_00317-mRNA-1:cds</fullName>
    </submittedName>
</protein>
<feature type="compositionally biased region" description="Acidic residues" evidence="3">
    <location>
        <begin position="55"/>
        <end position="64"/>
    </location>
</feature>
<feature type="compositionally biased region" description="Low complexity" evidence="3">
    <location>
        <begin position="260"/>
        <end position="289"/>
    </location>
</feature>
<reference evidence="6" key="1">
    <citation type="submission" date="2015-02" db="EMBL/GenBank/DDBJ databases">
        <authorList>
            <person name="Gon?alves P."/>
        </authorList>
    </citation>
    <scope>NUCLEOTIDE SEQUENCE [LARGE SCALE GENOMIC DNA]</scope>
</reference>
<dbReference type="SUPFAM" id="SSF50729">
    <property type="entry name" value="PH domain-like"/>
    <property type="match status" value="1"/>
</dbReference>
<accession>A0A0D6EFW5</accession>
<dbReference type="GO" id="GO:0005634">
    <property type="term" value="C:nucleus"/>
    <property type="evidence" value="ECO:0007669"/>
    <property type="project" value="UniProtKB-SubCell"/>
</dbReference>
<organism evidence="5 6">
    <name type="scientific">Sporidiobolus salmonicolor</name>
    <name type="common">Yeast-like fungus</name>
    <name type="synonym">Sporobolomyces salmonicolor</name>
    <dbReference type="NCBI Taxonomy" id="5005"/>
    <lineage>
        <taxon>Eukaryota</taxon>
        <taxon>Fungi</taxon>
        <taxon>Dikarya</taxon>
        <taxon>Basidiomycota</taxon>
        <taxon>Pucciniomycotina</taxon>
        <taxon>Microbotryomycetes</taxon>
        <taxon>Sporidiobolales</taxon>
        <taxon>Sporidiobolaceae</taxon>
        <taxon>Sporobolomyces</taxon>
    </lineage>
</organism>
<evidence type="ECO:0000256" key="3">
    <source>
        <dbReference type="SAM" id="MobiDB-lite"/>
    </source>
</evidence>
<feature type="compositionally biased region" description="Basic and acidic residues" evidence="3">
    <location>
        <begin position="175"/>
        <end position="184"/>
    </location>
</feature>
<feature type="region of interest" description="Disordered" evidence="3">
    <location>
        <begin position="395"/>
        <end position="435"/>
    </location>
</feature>
<feature type="compositionally biased region" description="Basic and acidic residues" evidence="3">
    <location>
        <begin position="153"/>
        <end position="162"/>
    </location>
</feature>
<dbReference type="Pfam" id="PF00638">
    <property type="entry name" value="Ran_BP1"/>
    <property type="match status" value="1"/>
</dbReference>
<proteinExistence type="predicted"/>
<evidence type="ECO:0000256" key="1">
    <source>
        <dbReference type="ARBA" id="ARBA00004123"/>
    </source>
</evidence>
<dbReference type="SMART" id="SM00160">
    <property type="entry name" value="RanBD"/>
    <property type="match status" value="1"/>
</dbReference>
<evidence type="ECO:0000259" key="4">
    <source>
        <dbReference type="PROSITE" id="PS50196"/>
    </source>
</evidence>
<feature type="compositionally biased region" description="Polar residues" evidence="3">
    <location>
        <begin position="325"/>
        <end position="334"/>
    </location>
</feature>
<comment type="subcellular location">
    <subcellularLocation>
        <location evidence="1">Nucleus</location>
    </subcellularLocation>
</comment>
<feature type="compositionally biased region" description="Basic and acidic residues" evidence="3">
    <location>
        <begin position="98"/>
        <end position="110"/>
    </location>
</feature>
<feature type="non-terminal residue" evidence="5">
    <location>
        <position position="1"/>
    </location>
</feature>
<dbReference type="PANTHER" id="PTHR23138">
    <property type="entry name" value="RAN BINDING PROTEIN"/>
    <property type="match status" value="1"/>
</dbReference>
<dbReference type="InterPro" id="IPR045255">
    <property type="entry name" value="RanBP1-like"/>
</dbReference>
<dbReference type="OrthoDB" id="185618at2759"/>
<name>A0A0D6EFW5_SPOSA</name>
<dbReference type="AlphaFoldDB" id="A0A0D6EFW5"/>
<feature type="region of interest" description="Disordered" evidence="3">
    <location>
        <begin position="320"/>
        <end position="350"/>
    </location>
</feature>
<keyword evidence="6" id="KW-1185">Reference proteome</keyword>